<sequence>MGREAGGFCLFVAHGFTPRRKHSPQSWETPSPVYRAKWCANEEVTCGLCGEEPETISHLFCSCRVSQELWTEVRAASSLDHFSSMADMWGTDARLCASAGTRASKHVARLVIAAASWVIWRARNDAVFSSARIYVENMWASVWELIQYWARELVSIKGVRCSGDLWRQYCRAEEGVRLRWVGSTPSPERALKVLLC</sequence>
<dbReference type="EMBL" id="JAUJYO010000010">
    <property type="protein sequence ID" value="KAK1305855.1"/>
    <property type="molecule type" value="Genomic_DNA"/>
</dbReference>
<keyword evidence="3" id="KW-1185">Reference proteome</keyword>
<feature type="domain" description="Reverse transcriptase zinc-binding" evidence="1">
    <location>
        <begin position="36"/>
        <end position="70"/>
    </location>
</feature>
<reference evidence="2" key="1">
    <citation type="journal article" date="2023" name="Nat. Commun.">
        <title>Diploid and tetraploid genomes of Acorus and the evolution of monocots.</title>
        <authorList>
            <person name="Ma L."/>
            <person name="Liu K.W."/>
            <person name="Li Z."/>
            <person name="Hsiao Y.Y."/>
            <person name="Qi Y."/>
            <person name="Fu T."/>
            <person name="Tang G.D."/>
            <person name="Zhang D."/>
            <person name="Sun W.H."/>
            <person name="Liu D.K."/>
            <person name="Li Y."/>
            <person name="Chen G.Z."/>
            <person name="Liu X.D."/>
            <person name="Liao X.Y."/>
            <person name="Jiang Y.T."/>
            <person name="Yu X."/>
            <person name="Hao Y."/>
            <person name="Huang J."/>
            <person name="Zhao X.W."/>
            <person name="Ke S."/>
            <person name="Chen Y.Y."/>
            <person name="Wu W.L."/>
            <person name="Hsu J.L."/>
            <person name="Lin Y.F."/>
            <person name="Huang M.D."/>
            <person name="Li C.Y."/>
            <person name="Huang L."/>
            <person name="Wang Z.W."/>
            <person name="Zhao X."/>
            <person name="Zhong W.Y."/>
            <person name="Peng D.H."/>
            <person name="Ahmad S."/>
            <person name="Lan S."/>
            <person name="Zhang J.S."/>
            <person name="Tsai W.C."/>
            <person name="Van de Peer Y."/>
            <person name="Liu Z.J."/>
        </authorList>
    </citation>
    <scope>NUCLEOTIDE SEQUENCE</scope>
    <source>
        <strain evidence="2">CP</strain>
    </source>
</reference>
<accession>A0AAV9DXD6</accession>
<evidence type="ECO:0000259" key="1">
    <source>
        <dbReference type="Pfam" id="PF13966"/>
    </source>
</evidence>
<dbReference type="Proteomes" id="UP001180020">
    <property type="component" value="Unassembled WGS sequence"/>
</dbReference>
<dbReference type="Pfam" id="PF13966">
    <property type="entry name" value="zf-RVT"/>
    <property type="match status" value="1"/>
</dbReference>
<proteinExistence type="predicted"/>
<evidence type="ECO:0000313" key="2">
    <source>
        <dbReference type="EMBL" id="KAK1305855.1"/>
    </source>
</evidence>
<dbReference type="InterPro" id="IPR026960">
    <property type="entry name" value="RVT-Znf"/>
</dbReference>
<dbReference type="AlphaFoldDB" id="A0AAV9DXD6"/>
<protein>
    <recommendedName>
        <fullName evidence="1">Reverse transcriptase zinc-binding domain-containing protein</fullName>
    </recommendedName>
</protein>
<evidence type="ECO:0000313" key="3">
    <source>
        <dbReference type="Proteomes" id="UP001180020"/>
    </source>
</evidence>
<gene>
    <name evidence="2" type="ORF">QJS10_CPA10g00911</name>
</gene>
<organism evidence="2 3">
    <name type="scientific">Acorus calamus</name>
    <name type="common">Sweet flag</name>
    <dbReference type="NCBI Taxonomy" id="4465"/>
    <lineage>
        <taxon>Eukaryota</taxon>
        <taxon>Viridiplantae</taxon>
        <taxon>Streptophyta</taxon>
        <taxon>Embryophyta</taxon>
        <taxon>Tracheophyta</taxon>
        <taxon>Spermatophyta</taxon>
        <taxon>Magnoliopsida</taxon>
        <taxon>Liliopsida</taxon>
        <taxon>Acoraceae</taxon>
        <taxon>Acorus</taxon>
    </lineage>
</organism>
<comment type="caution">
    <text evidence="2">The sequence shown here is derived from an EMBL/GenBank/DDBJ whole genome shotgun (WGS) entry which is preliminary data.</text>
</comment>
<reference evidence="2" key="2">
    <citation type="submission" date="2023-06" db="EMBL/GenBank/DDBJ databases">
        <authorList>
            <person name="Ma L."/>
            <person name="Liu K.-W."/>
            <person name="Li Z."/>
            <person name="Hsiao Y.-Y."/>
            <person name="Qi Y."/>
            <person name="Fu T."/>
            <person name="Tang G."/>
            <person name="Zhang D."/>
            <person name="Sun W.-H."/>
            <person name="Liu D.-K."/>
            <person name="Li Y."/>
            <person name="Chen G.-Z."/>
            <person name="Liu X.-D."/>
            <person name="Liao X.-Y."/>
            <person name="Jiang Y.-T."/>
            <person name="Yu X."/>
            <person name="Hao Y."/>
            <person name="Huang J."/>
            <person name="Zhao X.-W."/>
            <person name="Ke S."/>
            <person name="Chen Y.-Y."/>
            <person name="Wu W.-L."/>
            <person name="Hsu J.-L."/>
            <person name="Lin Y.-F."/>
            <person name="Huang M.-D."/>
            <person name="Li C.-Y."/>
            <person name="Huang L."/>
            <person name="Wang Z.-W."/>
            <person name="Zhao X."/>
            <person name="Zhong W.-Y."/>
            <person name="Peng D.-H."/>
            <person name="Ahmad S."/>
            <person name="Lan S."/>
            <person name="Zhang J.-S."/>
            <person name="Tsai W.-C."/>
            <person name="Van De Peer Y."/>
            <person name="Liu Z.-J."/>
        </authorList>
    </citation>
    <scope>NUCLEOTIDE SEQUENCE</scope>
    <source>
        <strain evidence="2">CP</strain>
        <tissue evidence="2">Leaves</tissue>
    </source>
</reference>
<name>A0AAV9DXD6_ACOCL</name>